<dbReference type="GO" id="GO:0005737">
    <property type="term" value="C:cytoplasm"/>
    <property type="evidence" value="ECO:0007669"/>
    <property type="project" value="TreeGrafter"/>
</dbReference>
<reference evidence="4" key="1">
    <citation type="submission" date="2020-11" db="EMBL/GenBank/DDBJ databases">
        <authorList>
            <person name="Whiteford S."/>
        </authorList>
    </citation>
    <scope>NUCLEOTIDE SEQUENCE</scope>
</reference>
<dbReference type="Proteomes" id="UP000653454">
    <property type="component" value="Unassembled WGS sequence"/>
</dbReference>
<keyword evidence="2" id="KW-0677">Repeat</keyword>
<proteinExistence type="predicted"/>
<evidence type="ECO:0000256" key="1">
    <source>
        <dbReference type="ARBA" id="ARBA00022614"/>
    </source>
</evidence>
<organism evidence="4 5">
    <name type="scientific">Plutella xylostella</name>
    <name type="common">Diamondback moth</name>
    <name type="synonym">Plutella maculipennis</name>
    <dbReference type="NCBI Taxonomy" id="51655"/>
    <lineage>
        <taxon>Eukaryota</taxon>
        <taxon>Metazoa</taxon>
        <taxon>Ecdysozoa</taxon>
        <taxon>Arthropoda</taxon>
        <taxon>Hexapoda</taxon>
        <taxon>Insecta</taxon>
        <taxon>Pterygota</taxon>
        <taxon>Neoptera</taxon>
        <taxon>Endopterygota</taxon>
        <taxon>Lepidoptera</taxon>
        <taxon>Glossata</taxon>
        <taxon>Ditrysia</taxon>
        <taxon>Yponomeutoidea</taxon>
        <taxon>Plutellidae</taxon>
        <taxon>Plutella</taxon>
    </lineage>
</organism>
<evidence type="ECO:0000313" key="5">
    <source>
        <dbReference type="Proteomes" id="UP000653454"/>
    </source>
</evidence>
<evidence type="ECO:0000256" key="3">
    <source>
        <dbReference type="SAM" id="MobiDB-lite"/>
    </source>
</evidence>
<accession>A0A8S4D640</accession>
<name>A0A8S4D640_PLUXY</name>
<dbReference type="AlphaFoldDB" id="A0A8S4D640"/>
<dbReference type="InterPro" id="IPR050216">
    <property type="entry name" value="LRR_domain-containing"/>
</dbReference>
<feature type="compositionally biased region" description="Acidic residues" evidence="3">
    <location>
        <begin position="403"/>
        <end position="412"/>
    </location>
</feature>
<dbReference type="SUPFAM" id="SSF52058">
    <property type="entry name" value="L domain-like"/>
    <property type="match status" value="1"/>
</dbReference>
<dbReference type="InterPro" id="IPR003591">
    <property type="entry name" value="Leu-rich_rpt_typical-subtyp"/>
</dbReference>
<keyword evidence="5" id="KW-1185">Reference proteome</keyword>
<dbReference type="PANTHER" id="PTHR48051">
    <property type="match status" value="1"/>
</dbReference>
<dbReference type="Pfam" id="PF13855">
    <property type="entry name" value="LRR_8"/>
    <property type="match status" value="2"/>
</dbReference>
<sequence length="482" mass="56011">MEVSSEKSPVKRNGYLKNNVPKEIKTVCLNWADNITAIDISNQNITYFDDNMSLPPKLETLNLSRNNMQTIPDILLDHRHLKELDISFNNIEFFDDTPEFCNTIERLNLANNSLRGPPCWVWSEAPANLHYLNLSNNFRITESFKNGYYEELLTYATQVRHIAISNCKLGLFINLLSTFPKAEFIEAGTTKSSFASNFIENVPGKGLEKCCDIERLCLSNTKLYNVMPNIDIYKKLREIDLSMNNIRDLPREFCNLEKLEICVLSDNNLLYLPESFDKLVELKFLYLAHNELCMLPDELKSLPKLQLLDLYNNNLYEIHNELWEIPALDVAQNYFDEPEDKKYLDSKIELRSHREFSDRTNGRKHEIIRSESEHSPDTSDDDLLDTVHSDDEDTKSQLAPSTSDEEDWDSAEYWEPHPTRRSGPAPSPWLHFIHQKMAEGNFCPMDLHTVPVIEQVRYEQMCNPKVKYFVEGQFDDITDDDS</sequence>
<dbReference type="PANTHER" id="PTHR48051:SF54">
    <property type="entry name" value="LEUCINE-RICH REPEAT-CONTAINING PROTEIN"/>
    <property type="match status" value="1"/>
</dbReference>
<dbReference type="Gene3D" id="3.80.10.10">
    <property type="entry name" value="Ribonuclease Inhibitor"/>
    <property type="match status" value="2"/>
</dbReference>
<dbReference type="PROSITE" id="PS51450">
    <property type="entry name" value="LRR"/>
    <property type="match status" value="2"/>
</dbReference>
<protein>
    <submittedName>
        <fullName evidence="4">(diamondback moth) hypothetical protein</fullName>
    </submittedName>
</protein>
<dbReference type="InterPro" id="IPR032675">
    <property type="entry name" value="LRR_dom_sf"/>
</dbReference>
<feature type="compositionally biased region" description="Basic and acidic residues" evidence="3">
    <location>
        <begin position="355"/>
        <end position="377"/>
    </location>
</feature>
<comment type="caution">
    <text evidence="4">The sequence shown here is derived from an EMBL/GenBank/DDBJ whole genome shotgun (WGS) entry which is preliminary data.</text>
</comment>
<gene>
    <name evidence="4" type="ORF">PLXY2_LOCUS1318</name>
</gene>
<evidence type="ECO:0000313" key="4">
    <source>
        <dbReference type="EMBL" id="CAG9093294.1"/>
    </source>
</evidence>
<dbReference type="EMBL" id="CAJHNJ030000003">
    <property type="protein sequence ID" value="CAG9093294.1"/>
    <property type="molecule type" value="Genomic_DNA"/>
</dbReference>
<dbReference type="SMART" id="SM00369">
    <property type="entry name" value="LRR_TYP"/>
    <property type="match status" value="5"/>
</dbReference>
<evidence type="ECO:0000256" key="2">
    <source>
        <dbReference type="ARBA" id="ARBA00022737"/>
    </source>
</evidence>
<keyword evidence="1" id="KW-0433">Leucine-rich repeat</keyword>
<feature type="region of interest" description="Disordered" evidence="3">
    <location>
        <begin position="355"/>
        <end position="426"/>
    </location>
</feature>
<dbReference type="InterPro" id="IPR001611">
    <property type="entry name" value="Leu-rich_rpt"/>
</dbReference>